<evidence type="ECO:0000256" key="4">
    <source>
        <dbReference type="ARBA" id="ARBA00023054"/>
    </source>
</evidence>
<keyword evidence="10" id="KW-0282">Flagellum</keyword>
<evidence type="ECO:0000256" key="2">
    <source>
        <dbReference type="ARBA" id="ARBA00009764"/>
    </source>
</evidence>
<dbReference type="Pfam" id="PF07195">
    <property type="entry name" value="FliD_C"/>
    <property type="match status" value="1"/>
</dbReference>
<accession>A0A0B0EIU9</accession>
<dbReference type="Proteomes" id="UP000030652">
    <property type="component" value="Unassembled WGS sequence"/>
</dbReference>
<evidence type="ECO:0000259" key="8">
    <source>
        <dbReference type="Pfam" id="PF02465"/>
    </source>
</evidence>
<dbReference type="GO" id="GO:0009421">
    <property type="term" value="C:bacterial-type flagellum filament cap"/>
    <property type="evidence" value="ECO:0007669"/>
    <property type="project" value="InterPro"/>
</dbReference>
<keyword evidence="5" id="KW-0975">Bacterial flagellum</keyword>
<dbReference type="InterPro" id="IPR010809">
    <property type="entry name" value="FliD_C"/>
</dbReference>
<dbReference type="Pfam" id="PF02465">
    <property type="entry name" value="FliD_N"/>
    <property type="match status" value="1"/>
</dbReference>
<evidence type="ECO:0000256" key="6">
    <source>
        <dbReference type="ARBA" id="ARBA00033074"/>
    </source>
</evidence>
<dbReference type="eggNOG" id="COG1345">
    <property type="taxonomic scope" value="Bacteria"/>
</dbReference>
<comment type="subcellular location">
    <subcellularLocation>
        <location evidence="1">Bacterial flagellum</location>
    </subcellularLocation>
</comment>
<proteinExistence type="inferred from homology"/>
<reference evidence="10 11" key="1">
    <citation type="submission" date="2014-10" db="EMBL/GenBank/DDBJ databases">
        <title>Draft genome of anammox bacterium scalindua brodae, obtained using differential coverage binning of sequence data from two enrichment reactors.</title>
        <authorList>
            <person name="Speth D.R."/>
            <person name="Russ L."/>
            <person name="Kartal B."/>
            <person name="Op den Camp H.J."/>
            <person name="Dutilh B.E."/>
            <person name="Jetten M.S."/>
        </authorList>
    </citation>
    <scope>NUCLEOTIDE SEQUENCE [LARGE SCALE GENOMIC DNA]</scope>
    <source>
        <strain evidence="10">RU1</strain>
    </source>
</reference>
<dbReference type="InterPro" id="IPR003481">
    <property type="entry name" value="FliD_N"/>
</dbReference>
<dbReference type="EMBL" id="JRYO01000161">
    <property type="protein sequence ID" value="KHE91936.1"/>
    <property type="molecule type" value="Genomic_DNA"/>
</dbReference>
<keyword evidence="10" id="KW-0969">Cilium</keyword>
<dbReference type="GO" id="GO:0009424">
    <property type="term" value="C:bacterial-type flagellum hook"/>
    <property type="evidence" value="ECO:0007669"/>
    <property type="project" value="InterPro"/>
</dbReference>
<evidence type="ECO:0000256" key="5">
    <source>
        <dbReference type="ARBA" id="ARBA00023143"/>
    </source>
</evidence>
<evidence type="ECO:0000256" key="1">
    <source>
        <dbReference type="ARBA" id="ARBA00004365"/>
    </source>
</evidence>
<dbReference type="PANTHER" id="PTHR30288">
    <property type="entry name" value="FLAGELLAR CAP/ASSEMBLY PROTEIN FLID"/>
    <property type="match status" value="1"/>
</dbReference>
<gene>
    <name evidence="10" type="primary">fliD</name>
    <name evidence="10" type="ORF">SCABRO_02310</name>
</gene>
<keyword evidence="10" id="KW-0966">Cell projection</keyword>
<evidence type="ECO:0000256" key="7">
    <source>
        <dbReference type="ARBA" id="ARBA00033192"/>
    </source>
</evidence>
<dbReference type="GO" id="GO:0071973">
    <property type="term" value="P:bacterial-type flagellum-dependent cell motility"/>
    <property type="evidence" value="ECO:0007669"/>
    <property type="project" value="TreeGrafter"/>
</dbReference>
<keyword evidence="4" id="KW-0175">Coiled coil</keyword>
<protein>
    <recommendedName>
        <fullName evidence="7">Filament cap protein</fullName>
    </recommendedName>
    <alternativeName>
        <fullName evidence="6">Flagellar cap protein</fullName>
    </alternativeName>
</protein>
<name>A0A0B0EIU9_9BACT</name>
<dbReference type="AlphaFoldDB" id="A0A0B0EIU9"/>
<sequence>MIACYYQKEQYRNFILLIVVEVVTIERHENFYQQEATHRENLMAGATGTSAIGGLVSGLDTATLIEQLVGVSRRRVDLVVNNQTLQSNKLTAFQSLNTQLSAFQETAKTLKDSDTFDVFKTSASTDSATFTAAEIATITATAEASPGTHTLSFTAGSQLAQARQLSSESFTTSDTALNLAGEFVINGTGIIVSATDTLTDIISTINTANSGTDATGITATLISVSDTDNRMILTSDSTGKDAFNILDASSDAQNILEGLGLASATKSIKNATSDGAESDEFSSSSSAVESLLDLTTAQNGTVVIGGENVVIDLAVESLSTIATNINAALTGALKGTAAVVSTTTDGVTTYQIDINGTTTFADTNNILETLGILKRSQGSIAEVHTGSTANTQTTPAGGGVVTSGTTFDGINTGGDANNVVNSDTITLVGTDNTGAAVSGTYTITDRAVDTIDNLLTQIESTFGLGAGSATIDEAGKIVITDDIVGDSQLSIQIITNNEGGGTLDFGTVSVTTEGYDMEVTTGQDAKVVIDGVAVTRTSNSIDDVIRGVTLDVTRVENGSTVNITISRDTAKIKGEVDKFTTAYNEIIENVNQQFAFNEDTKKAGILSGESTLRTIKSIIQNTLSKSIPLLPTDGNALSLIGVTSDKFGKLSVKESKFLSEIGSDFYAVKRMFVAEGTTTNNEISYVSHTKNTVAGNYAVNINTFASQASKTGSIVLTNGIGAGLTDTLTITDTSSSRIATISLDGDPSQNGSTIDNIVNTINSELATERTQTLVGSVANSKTTGAGGGVITANTVFNTINTGGDANDLSNDDVIFFTGTTRSGLSINDSYTISDVSTDTVQNFLSAIESAYENSVSATINGSGEIVLTDVTNGDSQISLTITEPGSLDFGTVLTSNFGGVTGRYALEITASKDESDKLVLTHDSYGSGFGFTTTEANASWEQ</sequence>
<dbReference type="GO" id="GO:0007155">
    <property type="term" value="P:cell adhesion"/>
    <property type="evidence" value="ECO:0007669"/>
    <property type="project" value="InterPro"/>
</dbReference>
<evidence type="ECO:0000313" key="10">
    <source>
        <dbReference type="EMBL" id="KHE91936.1"/>
    </source>
</evidence>
<feature type="domain" description="Flagellar hook-associated protein 2 C-terminal" evidence="9">
    <location>
        <begin position="522"/>
        <end position="708"/>
    </location>
</feature>
<organism evidence="10 11">
    <name type="scientific">Candidatus Scalindua brodae</name>
    <dbReference type="NCBI Taxonomy" id="237368"/>
    <lineage>
        <taxon>Bacteria</taxon>
        <taxon>Pseudomonadati</taxon>
        <taxon>Planctomycetota</taxon>
        <taxon>Candidatus Brocadiia</taxon>
        <taxon>Candidatus Brocadiales</taxon>
        <taxon>Candidatus Scalinduaceae</taxon>
        <taxon>Candidatus Scalindua</taxon>
    </lineage>
</organism>
<dbReference type="PANTHER" id="PTHR30288:SF0">
    <property type="entry name" value="FLAGELLAR HOOK-ASSOCIATED PROTEIN 2"/>
    <property type="match status" value="1"/>
</dbReference>
<comment type="similarity">
    <text evidence="2">Belongs to the FliD family.</text>
</comment>
<comment type="caution">
    <text evidence="10">The sequence shown here is derived from an EMBL/GenBank/DDBJ whole genome shotgun (WGS) entry which is preliminary data.</text>
</comment>
<evidence type="ECO:0000256" key="3">
    <source>
        <dbReference type="ARBA" id="ARBA00011255"/>
    </source>
</evidence>
<dbReference type="InterPro" id="IPR040026">
    <property type="entry name" value="FliD"/>
</dbReference>
<evidence type="ECO:0000313" key="11">
    <source>
        <dbReference type="Proteomes" id="UP000030652"/>
    </source>
</evidence>
<comment type="subunit">
    <text evidence="3">Homopentamer.</text>
</comment>
<feature type="domain" description="Flagellar hook-associated protein 2 N-terminal" evidence="8">
    <location>
        <begin position="57"/>
        <end position="162"/>
    </location>
</feature>
<evidence type="ECO:0000259" key="9">
    <source>
        <dbReference type="Pfam" id="PF07195"/>
    </source>
</evidence>